<evidence type="ECO:0000259" key="2">
    <source>
        <dbReference type="Pfam" id="PF12802"/>
    </source>
</evidence>
<dbReference type="SUPFAM" id="SSF53067">
    <property type="entry name" value="Actin-like ATPase domain"/>
    <property type="match status" value="1"/>
</dbReference>
<protein>
    <submittedName>
        <fullName evidence="3">ROK family transcriptional regulator</fullName>
    </submittedName>
</protein>
<dbReference type="InterPro" id="IPR036390">
    <property type="entry name" value="WH_DNA-bd_sf"/>
</dbReference>
<dbReference type="PANTHER" id="PTHR18964:SF149">
    <property type="entry name" value="BIFUNCTIONAL UDP-N-ACETYLGLUCOSAMINE 2-EPIMERASE_N-ACETYLMANNOSAMINE KINASE"/>
    <property type="match status" value="1"/>
</dbReference>
<evidence type="ECO:0000313" key="3">
    <source>
        <dbReference type="EMBL" id="GAA3038719.1"/>
    </source>
</evidence>
<dbReference type="Gene3D" id="1.10.10.10">
    <property type="entry name" value="Winged helix-like DNA-binding domain superfamily/Winged helix DNA-binding domain"/>
    <property type="match status" value="1"/>
</dbReference>
<dbReference type="InterPro" id="IPR000835">
    <property type="entry name" value="HTH_MarR-typ"/>
</dbReference>
<dbReference type="PANTHER" id="PTHR18964">
    <property type="entry name" value="ROK (REPRESSOR, ORF, KINASE) FAMILY"/>
    <property type="match status" value="1"/>
</dbReference>
<accession>A0ABP6LDX1</accession>
<dbReference type="EMBL" id="BAAAWD010000029">
    <property type="protein sequence ID" value="GAA3038719.1"/>
    <property type="molecule type" value="Genomic_DNA"/>
</dbReference>
<dbReference type="InterPro" id="IPR043129">
    <property type="entry name" value="ATPase_NBD"/>
</dbReference>
<dbReference type="Proteomes" id="UP001499930">
    <property type="component" value="Unassembled WGS sequence"/>
</dbReference>
<evidence type="ECO:0000256" key="1">
    <source>
        <dbReference type="ARBA" id="ARBA00006479"/>
    </source>
</evidence>
<dbReference type="SUPFAM" id="SSF46785">
    <property type="entry name" value="Winged helix' DNA-binding domain"/>
    <property type="match status" value="1"/>
</dbReference>
<keyword evidence="4" id="KW-1185">Reference proteome</keyword>
<dbReference type="Gene3D" id="3.30.420.40">
    <property type="match status" value="2"/>
</dbReference>
<gene>
    <name evidence="3" type="ORF">GCM10017559_78510</name>
</gene>
<comment type="similarity">
    <text evidence="1">Belongs to the ROK (NagC/XylR) family.</text>
</comment>
<dbReference type="InterPro" id="IPR000600">
    <property type="entry name" value="ROK"/>
</dbReference>
<sequence>MSRPQRGTLRDVRKGNRSVVLWTLYFAGELSRHDLAQTTGLSAATVSNVIADLIADGIVVETGSVDSDGGRPRIMLKVDPSYGYVVGVGVGETRVRVELYDLAMAERARKEFALDPSHHEPAVVARYILDGLEAVLAEAGATESEVIGMGLGVPGVAEQGADLLIHARAFGWDGVPLGALLREGTSIPVFADNGVKTTGQAELWFGAGQGAQHLVMTFIGTGAGASIINGGVTYRGTASGAGEWGHTKIVLDGRPCRCGSRGCLEAYVGAEAILAGAGRELGGDDEESVFAALLADPLARPALEEAVRCLGAGLADLINLFNPERVILGGWAGSLLGREFLPEIRAAAGRYALPLPFSQASIELGRLGAEAVALGAATLVVEDFLLRSHAVRPAGREPAGTTATGATPAAIGAAAALTSAPAGRR</sequence>
<name>A0ABP6LDX1_9ACTN</name>
<comment type="caution">
    <text evidence="3">The sequence shown here is derived from an EMBL/GenBank/DDBJ whole genome shotgun (WGS) entry which is preliminary data.</text>
</comment>
<evidence type="ECO:0000313" key="4">
    <source>
        <dbReference type="Proteomes" id="UP001499930"/>
    </source>
</evidence>
<dbReference type="Pfam" id="PF12802">
    <property type="entry name" value="MarR_2"/>
    <property type="match status" value="1"/>
</dbReference>
<reference evidence="4" key="1">
    <citation type="journal article" date="2019" name="Int. J. Syst. Evol. Microbiol.">
        <title>The Global Catalogue of Microorganisms (GCM) 10K type strain sequencing project: providing services to taxonomists for standard genome sequencing and annotation.</title>
        <authorList>
            <consortium name="The Broad Institute Genomics Platform"/>
            <consortium name="The Broad Institute Genome Sequencing Center for Infectious Disease"/>
            <person name="Wu L."/>
            <person name="Ma J."/>
        </authorList>
    </citation>
    <scope>NUCLEOTIDE SEQUENCE [LARGE SCALE GENOMIC DNA]</scope>
    <source>
        <strain evidence="4">JCM 3106</strain>
    </source>
</reference>
<feature type="domain" description="HTH marR-type" evidence="2">
    <location>
        <begin position="20"/>
        <end position="64"/>
    </location>
</feature>
<dbReference type="InterPro" id="IPR036388">
    <property type="entry name" value="WH-like_DNA-bd_sf"/>
</dbReference>
<organism evidence="3 4">
    <name type="scientific">Streptosporangium longisporum</name>
    <dbReference type="NCBI Taxonomy" id="46187"/>
    <lineage>
        <taxon>Bacteria</taxon>
        <taxon>Bacillati</taxon>
        <taxon>Actinomycetota</taxon>
        <taxon>Actinomycetes</taxon>
        <taxon>Streptosporangiales</taxon>
        <taxon>Streptosporangiaceae</taxon>
        <taxon>Streptosporangium</taxon>
    </lineage>
</organism>
<proteinExistence type="inferred from homology"/>
<dbReference type="Pfam" id="PF00480">
    <property type="entry name" value="ROK"/>
    <property type="match status" value="1"/>
</dbReference>